<dbReference type="AlphaFoldDB" id="A0A7N0TVX5"/>
<dbReference type="InterPro" id="IPR037231">
    <property type="entry name" value="NAP-like_sf"/>
</dbReference>
<dbReference type="Pfam" id="PF00956">
    <property type="entry name" value="NAP"/>
    <property type="match status" value="1"/>
</dbReference>
<dbReference type="Gene3D" id="1.20.5.1500">
    <property type="match status" value="1"/>
</dbReference>
<evidence type="ECO:0000313" key="10">
    <source>
        <dbReference type="EnsemblPlants" id="Kaladp0046s0057.1.v1.1"/>
    </source>
</evidence>
<dbReference type="GO" id="GO:0005737">
    <property type="term" value="C:cytoplasm"/>
    <property type="evidence" value="ECO:0007669"/>
    <property type="project" value="UniProtKB-SubCell"/>
</dbReference>
<dbReference type="Gene3D" id="3.30.1120.90">
    <property type="entry name" value="Nucleosome assembly protein"/>
    <property type="match status" value="1"/>
</dbReference>
<protein>
    <recommendedName>
        <fullName evidence="12">Nucleosome assembly protein</fullName>
    </recommendedName>
</protein>
<keyword evidence="6" id="KW-0539">Nucleus</keyword>
<dbReference type="Proteomes" id="UP000594263">
    <property type="component" value="Unplaced"/>
</dbReference>
<dbReference type="GO" id="GO:0006334">
    <property type="term" value="P:nucleosome assembly"/>
    <property type="evidence" value="ECO:0007669"/>
    <property type="project" value="InterPro"/>
</dbReference>
<accession>A0A7N0TVX5</accession>
<dbReference type="GO" id="GO:0000724">
    <property type="term" value="P:double-strand break repair via homologous recombination"/>
    <property type="evidence" value="ECO:0007669"/>
    <property type="project" value="UniProtKB-ARBA"/>
</dbReference>
<feature type="region of interest" description="Disordered" evidence="9">
    <location>
        <begin position="294"/>
        <end position="319"/>
    </location>
</feature>
<sequence>MSQNDVTAVSQEEEAELVQALKDKLLTIERDPEKVIESLTPNVRKRIEKLQEIQKKHDDLEEKFIEEREALEAKYEKLYEPLYSERSDIVNGVVEVEGVTAAVTDKQEEKGVPEFWLTVLKANAVLAEEITKRDEGALKYLKDIKWFQIEDPKGFKLEFFFDTNPFFKNAVLTKTYHVVEVDEPVIEKAIGTEIEWYPGKELTKKLIQRKPKKGAKDDKPVTKLKDCDSFFNFFNPPQIPEDVENIDEEAAEDLQIQIEQDYDIGSTIRDDIIPNAVSWFTGEVGNEDEDVVLVDTQDEETDEDVEDENDDENEESVEN</sequence>
<dbReference type="EnsemblPlants" id="Kaladp0046s0057.1.v1.1">
    <property type="protein sequence ID" value="Kaladp0046s0057.1.v1.1"/>
    <property type="gene ID" value="Kaladp0046s0057.v1.1"/>
</dbReference>
<evidence type="ECO:0000256" key="7">
    <source>
        <dbReference type="RuleBase" id="RU003876"/>
    </source>
</evidence>
<evidence type="ECO:0000256" key="2">
    <source>
        <dbReference type="ARBA" id="ARBA00004496"/>
    </source>
</evidence>
<keyword evidence="5" id="KW-0143">Chaperone</keyword>
<keyword evidence="8" id="KW-0175">Coiled coil</keyword>
<keyword evidence="11" id="KW-1185">Reference proteome</keyword>
<evidence type="ECO:0000256" key="3">
    <source>
        <dbReference type="ARBA" id="ARBA00009947"/>
    </source>
</evidence>
<evidence type="ECO:0000256" key="8">
    <source>
        <dbReference type="SAM" id="Coils"/>
    </source>
</evidence>
<name>A0A7N0TVX5_KALFE</name>
<evidence type="ECO:0008006" key="12">
    <source>
        <dbReference type="Google" id="ProtNLM"/>
    </source>
</evidence>
<dbReference type="GO" id="GO:0005634">
    <property type="term" value="C:nucleus"/>
    <property type="evidence" value="ECO:0007669"/>
    <property type="project" value="UniProtKB-SubCell"/>
</dbReference>
<dbReference type="InterPro" id="IPR002164">
    <property type="entry name" value="NAP_family"/>
</dbReference>
<dbReference type="SUPFAM" id="SSF143113">
    <property type="entry name" value="NAP-like"/>
    <property type="match status" value="1"/>
</dbReference>
<evidence type="ECO:0000256" key="4">
    <source>
        <dbReference type="ARBA" id="ARBA00022490"/>
    </source>
</evidence>
<reference evidence="10" key="1">
    <citation type="submission" date="2021-01" db="UniProtKB">
        <authorList>
            <consortium name="EnsemblPlants"/>
        </authorList>
    </citation>
    <scope>IDENTIFICATION</scope>
</reference>
<evidence type="ECO:0000256" key="9">
    <source>
        <dbReference type="SAM" id="MobiDB-lite"/>
    </source>
</evidence>
<evidence type="ECO:0000313" key="11">
    <source>
        <dbReference type="Proteomes" id="UP000594263"/>
    </source>
</evidence>
<evidence type="ECO:0000256" key="6">
    <source>
        <dbReference type="ARBA" id="ARBA00023242"/>
    </source>
</evidence>
<dbReference type="FunFam" id="1.20.5.1500:FF:000001">
    <property type="entry name" value="Nucleosome assembly protein 1-like 1"/>
    <property type="match status" value="1"/>
</dbReference>
<dbReference type="Gramene" id="Kaladp0046s0057.1.v1.1">
    <property type="protein sequence ID" value="Kaladp0046s0057.1.v1.1"/>
    <property type="gene ID" value="Kaladp0046s0057.v1.1"/>
</dbReference>
<evidence type="ECO:0000256" key="5">
    <source>
        <dbReference type="ARBA" id="ARBA00023186"/>
    </source>
</evidence>
<dbReference type="FunFam" id="3.30.1120.90:FF:000005">
    <property type="entry name" value="Nucleosome assembly protein11"/>
    <property type="match status" value="1"/>
</dbReference>
<comment type="subcellular location">
    <subcellularLocation>
        <location evidence="2">Cytoplasm</location>
    </subcellularLocation>
    <subcellularLocation>
        <location evidence="1">Nucleus</location>
    </subcellularLocation>
</comment>
<dbReference type="PANTHER" id="PTHR11875">
    <property type="entry name" value="TESTIS-SPECIFIC Y-ENCODED PROTEIN"/>
    <property type="match status" value="1"/>
</dbReference>
<keyword evidence="4" id="KW-0963">Cytoplasm</keyword>
<proteinExistence type="inferred from homology"/>
<dbReference type="GO" id="GO:0042393">
    <property type="term" value="F:histone binding"/>
    <property type="evidence" value="ECO:0007669"/>
    <property type="project" value="UniProtKB-ARBA"/>
</dbReference>
<feature type="coiled-coil region" evidence="8">
    <location>
        <begin position="43"/>
        <end position="70"/>
    </location>
</feature>
<comment type="similarity">
    <text evidence="3 7">Belongs to the nucleosome assembly protein (NAP) family.</text>
</comment>
<evidence type="ECO:0000256" key="1">
    <source>
        <dbReference type="ARBA" id="ARBA00004123"/>
    </source>
</evidence>
<organism evidence="10 11">
    <name type="scientific">Kalanchoe fedtschenkoi</name>
    <name type="common">Lavender scallops</name>
    <name type="synonym">South American air plant</name>
    <dbReference type="NCBI Taxonomy" id="63787"/>
    <lineage>
        <taxon>Eukaryota</taxon>
        <taxon>Viridiplantae</taxon>
        <taxon>Streptophyta</taxon>
        <taxon>Embryophyta</taxon>
        <taxon>Tracheophyta</taxon>
        <taxon>Spermatophyta</taxon>
        <taxon>Magnoliopsida</taxon>
        <taxon>eudicotyledons</taxon>
        <taxon>Gunneridae</taxon>
        <taxon>Pentapetalae</taxon>
        <taxon>Saxifragales</taxon>
        <taxon>Crassulaceae</taxon>
        <taxon>Kalanchoe</taxon>
    </lineage>
</organism>
<dbReference type="OMA" id="DRPEIMG"/>